<dbReference type="InterPro" id="IPR006127">
    <property type="entry name" value="ZnuA-like"/>
</dbReference>
<dbReference type="AlphaFoldDB" id="A0A0X8JK70"/>
<comment type="similarity">
    <text evidence="1">Belongs to the bacterial solute-binding protein 9 family.</text>
</comment>
<dbReference type="KEGG" id="dfi:AXF13_07055"/>
<keyword evidence="5" id="KW-1185">Reference proteome</keyword>
<gene>
    <name evidence="4" type="ORF">AXF13_07055</name>
</gene>
<dbReference type="Pfam" id="PF01297">
    <property type="entry name" value="ZnuA"/>
    <property type="match status" value="1"/>
</dbReference>
<dbReference type="Gene3D" id="3.40.50.1980">
    <property type="entry name" value="Nitrogenase molybdenum iron protein domain"/>
    <property type="match status" value="2"/>
</dbReference>
<protein>
    <submittedName>
        <fullName evidence="4">Zinc ABC transporter substrate-binding protein</fullName>
    </submittedName>
</protein>
<accession>A0A0X8JK70</accession>
<dbReference type="PANTHER" id="PTHR42953">
    <property type="entry name" value="HIGH-AFFINITY ZINC UPTAKE SYSTEM PROTEIN ZNUA-RELATED"/>
    <property type="match status" value="1"/>
</dbReference>
<proteinExistence type="inferred from homology"/>
<evidence type="ECO:0000313" key="5">
    <source>
        <dbReference type="Proteomes" id="UP000069241"/>
    </source>
</evidence>
<dbReference type="Proteomes" id="UP000069241">
    <property type="component" value="Chromosome"/>
</dbReference>
<reference evidence="5" key="1">
    <citation type="submission" date="2016-02" db="EMBL/GenBank/DDBJ databases">
        <authorList>
            <person name="Holder M.E."/>
            <person name="Ajami N.J."/>
            <person name="Petrosino J.F."/>
        </authorList>
    </citation>
    <scope>NUCLEOTIDE SEQUENCE [LARGE SCALE GENOMIC DNA]</scope>
    <source>
        <strain evidence="5">CCUG 45958</strain>
    </source>
</reference>
<evidence type="ECO:0000256" key="2">
    <source>
        <dbReference type="ARBA" id="ARBA00022448"/>
    </source>
</evidence>
<evidence type="ECO:0000313" key="4">
    <source>
        <dbReference type="EMBL" id="AMD89893.1"/>
    </source>
</evidence>
<dbReference type="SUPFAM" id="SSF53807">
    <property type="entry name" value="Helical backbone' metal receptor"/>
    <property type="match status" value="1"/>
</dbReference>
<dbReference type="GO" id="GO:0030001">
    <property type="term" value="P:metal ion transport"/>
    <property type="evidence" value="ECO:0007669"/>
    <property type="project" value="InterPro"/>
</dbReference>
<keyword evidence="2" id="KW-0813">Transport</keyword>
<dbReference type="STRING" id="44742.AXF13_07055"/>
<dbReference type="GO" id="GO:0046872">
    <property type="term" value="F:metal ion binding"/>
    <property type="evidence" value="ECO:0007669"/>
    <property type="project" value="InterPro"/>
</dbReference>
<keyword evidence="3" id="KW-0732">Signal</keyword>
<sequence length="330" mass="35297">MSAHSAAPGRPPARLPHILLVLAVLAGLFFSMRPQPVQAAPPQASGQPAELRVLATTFPVYLFTRNVAHSRPYVRVELLIPAQAGCPHDYAPTPRDLQKLAQAQVVVMNGLGLEEFLAAPLKKINAKATVIDSSKGIDPLPLPRGMSPSPHAGHDHGNVNPHIFAGPRQAAAMVYNIAAGLARVDPQGAAAYRAAAEDYAARLLSVGRRLAEVGACAPRKGIVLQHDALAYLVHDAGLEVMDVIQESEDVQPSAARLMELVRRIRKEKPVLIAGEPQYSDKPAQTLARETGVPAAQLDPVASGPADAPLSYYEAVMTANCKTLERYFDPR</sequence>
<dbReference type="PANTHER" id="PTHR42953:SF3">
    <property type="entry name" value="HIGH-AFFINITY ZINC UPTAKE SYSTEM PROTEIN ZNUA"/>
    <property type="match status" value="1"/>
</dbReference>
<dbReference type="EMBL" id="CP014229">
    <property type="protein sequence ID" value="AMD89893.1"/>
    <property type="molecule type" value="Genomic_DNA"/>
</dbReference>
<evidence type="ECO:0000256" key="3">
    <source>
        <dbReference type="ARBA" id="ARBA00022729"/>
    </source>
</evidence>
<dbReference type="InterPro" id="IPR050492">
    <property type="entry name" value="Bact_metal-bind_prot9"/>
</dbReference>
<dbReference type="RefSeq" id="WP_062252202.1">
    <property type="nucleotide sequence ID" value="NZ_CP014229.1"/>
</dbReference>
<organism evidence="4 5">
    <name type="scientific">Desulfovibrio fairfieldensis</name>
    <dbReference type="NCBI Taxonomy" id="44742"/>
    <lineage>
        <taxon>Bacteria</taxon>
        <taxon>Pseudomonadati</taxon>
        <taxon>Thermodesulfobacteriota</taxon>
        <taxon>Desulfovibrionia</taxon>
        <taxon>Desulfovibrionales</taxon>
        <taxon>Desulfovibrionaceae</taxon>
        <taxon>Desulfovibrio</taxon>
    </lineage>
</organism>
<name>A0A0X8JK70_9BACT</name>
<evidence type="ECO:0000256" key="1">
    <source>
        <dbReference type="ARBA" id="ARBA00011028"/>
    </source>
</evidence>